<dbReference type="STRING" id="1314674.A0A0D7B8G7"/>
<dbReference type="AlphaFoldDB" id="A0A0D7B8G7"/>
<name>A0A0D7B8G7_9AGAR</name>
<dbReference type="InterPro" id="IPR032675">
    <property type="entry name" value="LRR_dom_sf"/>
</dbReference>
<dbReference type="OrthoDB" id="3365698at2759"/>
<dbReference type="SUPFAM" id="SSF52047">
    <property type="entry name" value="RNI-like"/>
    <property type="match status" value="1"/>
</dbReference>
<dbReference type="InterPro" id="IPR036047">
    <property type="entry name" value="F-box-like_dom_sf"/>
</dbReference>
<reference evidence="2 3" key="1">
    <citation type="journal article" date="2015" name="Fungal Genet. Biol.">
        <title>Evolution of novel wood decay mechanisms in Agaricales revealed by the genome sequences of Fistulina hepatica and Cylindrobasidium torrendii.</title>
        <authorList>
            <person name="Floudas D."/>
            <person name="Held B.W."/>
            <person name="Riley R."/>
            <person name="Nagy L.G."/>
            <person name="Koehler G."/>
            <person name="Ransdell A.S."/>
            <person name="Younus H."/>
            <person name="Chow J."/>
            <person name="Chiniquy J."/>
            <person name="Lipzen A."/>
            <person name="Tritt A."/>
            <person name="Sun H."/>
            <person name="Haridas S."/>
            <person name="LaButti K."/>
            <person name="Ohm R.A."/>
            <person name="Kues U."/>
            <person name="Blanchette R.A."/>
            <person name="Grigoriev I.V."/>
            <person name="Minto R.E."/>
            <person name="Hibbett D.S."/>
        </authorList>
    </citation>
    <scope>NUCLEOTIDE SEQUENCE [LARGE SCALE GENOMIC DNA]</scope>
    <source>
        <strain evidence="2 3">FP15055 ss-10</strain>
    </source>
</reference>
<proteinExistence type="predicted"/>
<dbReference type="Proteomes" id="UP000054007">
    <property type="component" value="Unassembled WGS sequence"/>
</dbReference>
<feature type="domain" description="F-box" evidence="1">
    <location>
        <begin position="1"/>
        <end position="58"/>
    </location>
</feature>
<dbReference type="PANTHER" id="PTHR38926:SF72">
    <property type="entry name" value="IM:7136021-RELATED"/>
    <property type="match status" value="1"/>
</dbReference>
<feature type="non-terminal residue" evidence="2">
    <location>
        <position position="480"/>
    </location>
</feature>
<evidence type="ECO:0000313" key="3">
    <source>
        <dbReference type="Proteomes" id="UP000054007"/>
    </source>
</evidence>
<accession>A0A0D7B8G7</accession>
<dbReference type="PROSITE" id="PS50181">
    <property type="entry name" value="FBOX"/>
    <property type="match status" value="1"/>
</dbReference>
<dbReference type="EMBL" id="KN880544">
    <property type="protein sequence ID" value="KIY66767.1"/>
    <property type="molecule type" value="Genomic_DNA"/>
</dbReference>
<dbReference type="Gene3D" id="3.80.10.10">
    <property type="entry name" value="Ribonuclease Inhibitor"/>
    <property type="match status" value="1"/>
</dbReference>
<evidence type="ECO:0000259" key="1">
    <source>
        <dbReference type="PROSITE" id="PS50181"/>
    </source>
</evidence>
<evidence type="ECO:0000313" key="2">
    <source>
        <dbReference type="EMBL" id="KIY66767.1"/>
    </source>
</evidence>
<dbReference type="InterPro" id="IPR001810">
    <property type="entry name" value="F-box_dom"/>
</dbReference>
<organism evidence="2 3">
    <name type="scientific">Cylindrobasidium torrendii FP15055 ss-10</name>
    <dbReference type="NCBI Taxonomy" id="1314674"/>
    <lineage>
        <taxon>Eukaryota</taxon>
        <taxon>Fungi</taxon>
        <taxon>Dikarya</taxon>
        <taxon>Basidiomycota</taxon>
        <taxon>Agaricomycotina</taxon>
        <taxon>Agaricomycetes</taxon>
        <taxon>Agaricomycetidae</taxon>
        <taxon>Agaricales</taxon>
        <taxon>Marasmiineae</taxon>
        <taxon>Physalacriaceae</taxon>
        <taxon>Cylindrobasidium</taxon>
    </lineage>
</organism>
<dbReference type="Gene3D" id="1.20.1280.50">
    <property type="match status" value="1"/>
</dbReference>
<sequence>MLHIHDLPTEVLYEIFLFCVPGPIVFDCMTCRGPWTLTFVCRRWREAAIGLPDLWSRLRLKAVERRRHDFVMLCIERTGNAPIHFNVYNVRNAVLDVIRASAHRLATLEISGGPREVFRLGVLPPTPILQRLSIRYSTYDTNPLSGANILQIVTDCPGVRSLTVSLSDRMLSRVPRMRALPVQWHLLHDMDIDLHSDSDGILRVLEPCQGLQMLRLEGSNSIEDDDVISMNPITMPSLTWLALTDFEEPSTLFGYMRCPALRTLVIHGAGADNVLALLNTSKCALQTLEFLSAESLDMDSGWDDVLLCLPTLETLVLTLLTEFSSEESMQFGGAAITQHQELAQQSDEVVARKLPPQIKRLVIEYEVEDHSGEKDSEEMWKTMLELVESYWVPDGPLEEVCILGRSWSVRKTLLCPSHYRKRFEAMQSKGLHIHAAPGSGGASIIAQHKCIFFSGVISVMGCGWKCSDSVTKAYFSAQLK</sequence>
<dbReference type="SUPFAM" id="SSF81383">
    <property type="entry name" value="F-box domain"/>
    <property type="match status" value="1"/>
</dbReference>
<gene>
    <name evidence="2" type="ORF">CYLTODRAFT_491181</name>
</gene>
<keyword evidence="3" id="KW-1185">Reference proteome</keyword>
<protein>
    <recommendedName>
        <fullName evidence="1">F-box domain-containing protein</fullName>
    </recommendedName>
</protein>
<dbReference type="PANTHER" id="PTHR38926">
    <property type="entry name" value="F-BOX DOMAIN CONTAINING PROTEIN, EXPRESSED"/>
    <property type="match status" value="1"/>
</dbReference>